<accession>A0A5N6SLB9</accession>
<evidence type="ECO:0000313" key="3">
    <source>
        <dbReference type="Proteomes" id="UP000325672"/>
    </source>
</evidence>
<sequence>MGVFFSLWLHQSCRTANSNDGHLCGQVSEPLPPPQLIYVCYLPTTVRILLSLTGIYLLLYRFNPLLLPSSTFYYIFIINFGRKQKSLIFNFISLSRSLSLSFFLFFKQGTF</sequence>
<keyword evidence="1" id="KW-1133">Transmembrane helix</keyword>
<feature type="transmembrane region" description="Helical" evidence="1">
    <location>
        <begin position="65"/>
        <end position="81"/>
    </location>
</feature>
<dbReference type="EMBL" id="ML743602">
    <property type="protein sequence ID" value="KAE8134560.1"/>
    <property type="molecule type" value="Genomic_DNA"/>
</dbReference>
<reference evidence="2 3" key="1">
    <citation type="submission" date="2019-04" db="EMBL/GenBank/DDBJ databases">
        <title>Friends and foes A comparative genomics study of 23 Aspergillus species from section Flavi.</title>
        <authorList>
            <consortium name="DOE Joint Genome Institute"/>
            <person name="Kjaerbolling I."/>
            <person name="Vesth T."/>
            <person name="Frisvad J.C."/>
            <person name="Nybo J.L."/>
            <person name="Theobald S."/>
            <person name="Kildgaard S."/>
            <person name="Isbrandt T."/>
            <person name="Kuo A."/>
            <person name="Sato A."/>
            <person name="Lyhne E.K."/>
            <person name="Kogle M.E."/>
            <person name="Wiebenga A."/>
            <person name="Kun R.S."/>
            <person name="Lubbers R.J."/>
            <person name="Makela M.R."/>
            <person name="Barry K."/>
            <person name="Chovatia M."/>
            <person name="Clum A."/>
            <person name="Daum C."/>
            <person name="Haridas S."/>
            <person name="He G."/>
            <person name="LaButti K."/>
            <person name="Lipzen A."/>
            <person name="Mondo S."/>
            <person name="Riley R."/>
            <person name="Salamov A."/>
            <person name="Simmons B.A."/>
            <person name="Magnuson J.K."/>
            <person name="Henrissat B."/>
            <person name="Mortensen U.H."/>
            <person name="Larsen T.O."/>
            <person name="Devries R.P."/>
            <person name="Grigoriev I.V."/>
            <person name="Machida M."/>
            <person name="Baker S.E."/>
            <person name="Andersen M.R."/>
        </authorList>
    </citation>
    <scope>NUCLEOTIDE SEQUENCE [LARGE SCALE GENOMIC DNA]</scope>
    <source>
        <strain evidence="2 3">CBS 117625</strain>
    </source>
</reference>
<evidence type="ECO:0000313" key="2">
    <source>
        <dbReference type="EMBL" id="KAE8134560.1"/>
    </source>
</evidence>
<dbReference type="OrthoDB" id="10473184at2759"/>
<dbReference type="AlphaFoldDB" id="A0A5N6SLB9"/>
<dbReference type="GeneID" id="43639557"/>
<gene>
    <name evidence="2" type="ORF">BDV38DRAFT_254646</name>
</gene>
<keyword evidence="1" id="KW-0812">Transmembrane</keyword>
<evidence type="ECO:0000256" key="1">
    <source>
        <dbReference type="SAM" id="Phobius"/>
    </source>
</evidence>
<organism evidence="2 3">
    <name type="scientific">Aspergillus pseudotamarii</name>
    <dbReference type="NCBI Taxonomy" id="132259"/>
    <lineage>
        <taxon>Eukaryota</taxon>
        <taxon>Fungi</taxon>
        <taxon>Dikarya</taxon>
        <taxon>Ascomycota</taxon>
        <taxon>Pezizomycotina</taxon>
        <taxon>Eurotiomycetes</taxon>
        <taxon>Eurotiomycetidae</taxon>
        <taxon>Eurotiales</taxon>
        <taxon>Aspergillaceae</taxon>
        <taxon>Aspergillus</taxon>
        <taxon>Aspergillus subgen. Circumdati</taxon>
    </lineage>
</organism>
<dbReference type="Proteomes" id="UP000325672">
    <property type="component" value="Unassembled WGS sequence"/>
</dbReference>
<feature type="transmembrane region" description="Helical" evidence="1">
    <location>
        <begin position="87"/>
        <end position="106"/>
    </location>
</feature>
<proteinExistence type="predicted"/>
<keyword evidence="1" id="KW-0472">Membrane</keyword>
<protein>
    <submittedName>
        <fullName evidence="2">Uncharacterized protein</fullName>
    </submittedName>
</protein>
<keyword evidence="3" id="KW-1185">Reference proteome</keyword>
<dbReference type="RefSeq" id="XP_031910623.1">
    <property type="nucleotide sequence ID" value="XM_032055347.1"/>
</dbReference>
<name>A0A5N6SLB9_ASPPS</name>